<proteinExistence type="predicted"/>
<reference evidence="2 3" key="1">
    <citation type="submission" date="2018-08" db="EMBL/GenBank/DDBJ databases">
        <title>A genome reference for cultivated species of the human gut microbiota.</title>
        <authorList>
            <person name="Zou Y."/>
            <person name="Xue W."/>
            <person name="Luo G."/>
        </authorList>
    </citation>
    <scope>NUCLEOTIDE SEQUENCE [LARGE SCALE GENOMIC DNA]</scope>
    <source>
        <strain evidence="2 3">AF18-46</strain>
    </source>
</reference>
<dbReference type="Proteomes" id="UP000284731">
    <property type="component" value="Unassembled WGS sequence"/>
</dbReference>
<evidence type="ECO:0000313" key="2">
    <source>
        <dbReference type="EMBL" id="RGT55179.1"/>
    </source>
</evidence>
<comment type="caution">
    <text evidence="2">The sequence shown here is derived from an EMBL/GenBank/DDBJ whole genome shotgun (WGS) entry which is preliminary data.</text>
</comment>
<name>A0A412PDQ1_9FIRM</name>
<dbReference type="EMBL" id="QRWX01000003">
    <property type="protein sequence ID" value="RGT55179.1"/>
    <property type="molecule type" value="Genomic_DNA"/>
</dbReference>
<dbReference type="AlphaFoldDB" id="A0A412PDQ1"/>
<dbReference type="InterPro" id="IPR009526">
    <property type="entry name" value="DUF1146"/>
</dbReference>
<feature type="transmembrane region" description="Helical" evidence="1">
    <location>
        <begin position="28"/>
        <end position="51"/>
    </location>
</feature>
<sequence>MFLVTWFAMDAINYEKLLRKNKVNQAQVLYFILVMAIAYLAGSFILSFFHFG</sequence>
<accession>A0A412PDQ1</accession>
<evidence type="ECO:0000256" key="1">
    <source>
        <dbReference type="SAM" id="Phobius"/>
    </source>
</evidence>
<organism evidence="2 3">
    <name type="scientific">Solobacterium moorei</name>
    <dbReference type="NCBI Taxonomy" id="102148"/>
    <lineage>
        <taxon>Bacteria</taxon>
        <taxon>Bacillati</taxon>
        <taxon>Bacillota</taxon>
        <taxon>Erysipelotrichia</taxon>
        <taxon>Erysipelotrichales</taxon>
        <taxon>Erysipelotrichaceae</taxon>
        <taxon>Solobacterium</taxon>
    </lineage>
</organism>
<keyword evidence="1" id="KW-0472">Membrane</keyword>
<evidence type="ECO:0000313" key="3">
    <source>
        <dbReference type="Proteomes" id="UP000284731"/>
    </source>
</evidence>
<keyword evidence="1" id="KW-1133">Transmembrane helix</keyword>
<gene>
    <name evidence="2" type="ORF">DWX20_06955</name>
</gene>
<keyword evidence="1" id="KW-0812">Transmembrane</keyword>
<protein>
    <submittedName>
        <fullName evidence="2">DUF1146 domain-containing protein</fullName>
    </submittedName>
</protein>
<dbReference type="Pfam" id="PF06612">
    <property type="entry name" value="DUF1146"/>
    <property type="match status" value="1"/>
</dbReference>